<feature type="transmembrane region" description="Helical" evidence="1">
    <location>
        <begin position="33"/>
        <end position="53"/>
    </location>
</feature>
<sequence length="102" mass="11489">MSRMPANHLPQRWNILALLALRPWRGENNSTGASILFTTSTSGISVLSGAVCWRRAAMKSNPRHHMVPAEDKGMDMKLCQRTVEQGMTQNIWKRQELSGGQR</sequence>
<proteinExistence type="predicted"/>
<reference evidence="2 3" key="1">
    <citation type="journal article" date="2023" name="Sci. Data">
        <title>Genome assembly of the Korean intertidal mud-creeper Batillaria attramentaria.</title>
        <authorList>
            <person name="Patra A.K."/>
            <person name="Ho P.T."/>
            <person name="Jun S."/>
            <person name="Lee S.J."/>
            <person name="Kim Y."/>
            <person name="Won Y.J."/>
        </authorList>
    </citation>
    <scope>NUCLEOTIDE SEQUENCE [LARGE SCALE GENOMIC DNA]</scope>
    <source>
        <strain evidence="2">Wonlab-2016</strain>
    </source>
</reference>
<keyword evidence="1" id="KW-0812">Transmembrane</keyword>
<accession>A0ABD0LN25</accession>
<keyword evidence="3" id="KW-1185">Reference proteome</keyword>
<gene>
    <name evidence="2" type="ORF">BaRGS_00007753</name>
</gene>
<organism evidence="2 3">
    <name type="scientific">Batillaria attramentaria</name>
    <dbReference type="NCBI Taxonomy" id="370345"/>
    <lineage>
        <taxon>Eukaryota</taxon>
        <taxon>Metazoa</taxon>
        <taxon>Spiralia</taxon>
        <taxon>Lophotrochozoa</taxon>
        <taxon>Mollusca</taxon>
        <taxon>Gastropoda</taxon>
        <taxon>Caenogastropoda</taxon>
        <taxon>Sorbeoconcha</taxon>
        <taxon>Cerithioidea</taxon>
        <taxon>Batillariidae</taxon>
        <taxon>Batillaria</taxon>
    </lineage>
</organism>
<name>A0ABD0LN25_9CAEN</name>
<evidence type="ECO:0000256" key="1">
    <source>
        <dbReference type="SAM" id="Phobius"/>
    </source>
</evidence>
<dbReference type="EMBL" id="JACVVK020000034">
    <property type="protein sequence ID" value="KAK7500873.1"/>
    <property type="molecule type" value="Genomic_DNA"/>
</dbReference>
<keyword evidence="1" id="KW-0472">Membrane</keyword>
<comment type="caution">
    <text evidence="2">The sequence shown here is derived from an EMBL/GenBank/DDBJ whole genome shotgun (WGS) entry which is preliminary data.</text>
</comment>
<dbReference type="AlphaFoldDB" id="A0ABD0LN25"/>
<protein>
    <submittedName>
        <fullName evidence="2">Uncharacterized protein</fullName>
    </submittedName>
</protein>
<dbReference type="Proteomes" id="UP001519460">
    <property type="component" value="Unassembled WGS sequence"/>
</dbReference>
<evidence type="ECO:0000313" key="2">
    <source>
        <dbReference type="EMBL" id="KAK7500873.1"/>
    </source>
</evidence>
<evidence type="ECO:0000313" key="3">
    <source>
        <dbReference type="Proteomes" id="UP001519460"/>
    </source>
</evidence>
<keyword evidence="1" id="KW-1133">Transmembrane helix</keyword>